<dbReference type="PANTHER" id="PTHR35333">
    <property type="entry name" value="BETA-LACTAMASE"/>
    <property type="match status" value="1"/>
</dbReference>
<evidence type="ECO:0000313" key="4">
    <source>
        <dbReference type="EMBL" id="XCJ70304.1"/>
    </source>
</evidence>
<gene>
    <name evidence="4" type="ORF">ABII15_10130</name>
</gene>
<feature type="chain" id="PRO_5043369727" evidence="2">
    <location>
        <begin position="31"/>
        <end position="328"/>
    </location>
</feature>
<dbReference type="Pfam" id="PF13354">
    <property type="entry name" value="Beta-lactamase2"/>
    <property type="match status" value="1"/>
</dbReference>
<accession>A0AAU8IP28</accession>
<protein>
    <submittedName>
        <fullName evidence="4">Serine hydrolase</fullName>
    </submittedName>
</protein>
<feature type="signal peptide" evidence="2">
    <location>
        <begin position="1"/>
        <end position="30"/>
    </location>
</feature>
<evidence type="ECO:0000259" key="3">
    <source>
        <dbReference type="Pfam" id="PF13354"/>
    </source>
</evidence>
<dbReference type="InterPro" id="IPR000871">
    <property type="entry name" value="Beta-lactam_class-A"/>
</dbReference>
<keyword evidence="4" id="KW-0378">Hydrolase</keyword>
<dbReference type="EMBL" id="CP159534">
    <property type="protein sequence ID" value="XCJ70304.1"/>
    <property type="molecule type" value="Genomic_DNA"/>
</dbReference>
<dbReference type="Gene3D" id="3.40.710.10">
    <property type="entry name" value="DD-peptidase/beta-lactamase superfamily"/>
    <property type="match status" value="1"/>
</dbReference>
<dbReference type="KEGG" id="stac:ABII15_10130"/>
<proteinExistence type="predicted"/>
<dbReference type="AlphaFoldDB" id="A0AAU8IP28"/>
<feature type="region of interest" description="Disordered" evidence="1">
    <location>
        <begin position="282"/>
        <end position="328"/>
    </location>
</feature>
<dbReference type="GO" id="GO:0008800">
    <property type="term" value="F:beta-lactamase activity"/>
    <property type="evidence" value="ECO:0007669"/>
    <property type="project" value="InterPro"/>
</dbReference>
<dbReference type="SUPFAM" id="SSF56601">
    <property type="entry name" value="beta-lactamase/transpeptidase-like"/>
    <property type="match status" value="1"/>
</dbReference>
<reference evidence="4" key="1">
    <citation type="submission" date="2024-06" db="EMBL/GenBank/DDBJ databases">
        <title>Streptomyces sp. strain HUAS MG91 genome sequences.</title>
        <authorList>
            <person name="Mo P."/>
        </authorList>
    </citation>
    <scope>NUCLEOTIDE SEQUENCE</scope>
    <source>
        <strain evidence="4">HUAS MG91</strain>
    </source>
</reference>
<keyword evidence="2" id="KW-0732">Signal</keyword>
<evidence type="ECO:0000256" key="1">
    <source>
        <dbReference type="SAM" id="MobiDB-lite"/>
    </source>
</evidence>
<feature type="compositionally biased region" description="Low complexity" evidence="1">
    <location>
        <begin position="312"/>
        <end position="328"/>
    </location>
</feature>
<dbReference type="GO" id="GO:0030655">
    <property type="term" value="P:beta-lactam antibiotic catabolic process"/>
    <property type="evidence" value="ECO:0007669"/>
    <property type="project" value="InterPro"/>
</dbReference>
<dbReference type="GO" id="GO:0046677">
    <property type="term" value="P:response to antibiotic"/>
    <property type="evidence" value="ECO:0007669"/>
    <property type="project" value="InterPro"/>
</dbReference>
<sequence length="328" mass="35859">MPRTRTRTRTLTLTTLTLAALLNTAPTAQAAATAPTCRAPKHPALAKQLTRDLRTALSGRRGSVSIAVHDDRTGLHCTLTPRTRYDAASVVKVLMMEATLRRAQSRHRGPTAWERNNLGPMIRRSDNAAAGRLWNDLGRTRLGTTLTQAGATRTLLGPYGYWGLTRTTAADQLRLLDRLTARRSFLTATSRAYGLKLMSEVRKNQRWGVPAGMPRGLRAHLKNGWLPRATHGWRVHSIGAFTGQDRTYRIAVLSHDNPSMAYGVRTVERVAQAVHRALNKGRAAGIGLTPPQEISEQSDGSVPPEAPDAPERPAWFAPGAAARTARAR</sequence>
<feature type="domain" description="Beta-lactamase class A catalytic" evidence="3">
    <location>
        <begin position="121"/>
        <end position="253"/>
    </location>
</feature>
<dbReference type="RefSeq" id="WP_353941951.1">
    <property type="nucleotide sequence ID" value="NZ_CP159534.1"/>
</dbReference>
<dbReference type="PANTHER" id="PTHR35333:SF3">
    <property type="entry name" value="BETA-LACTAMASE-TYPE TRANSPEPTIDASE FOLD CONTAINING PROTEIN"/>
    <property type="match status" value="1"/>
</dbReference>
<name>A0AAU8IP28_9ACTN</name>
<organism evidence="4">
    <name type="scientific">Streptomyces tabacisoli</name>
    <dbReference type="NCBI Taxonomy" id="3156398"/>
    <lineage>
        <taxon>Bacteria</taxon>
        <taxon>Bacillati</taxon>
        <taxon>Actinomycetota</taxon>
        <taxon>Actinomycetes</taxon>
        <taxon>Kitasatosporales</taxon>
        <taxon>Streptomycetaceae</taxon>
        <taxon>Streptomyces</taxon>
    </lineage>
</organism>
<evidence type="ECO:0000256" key="2">
    <source>
        <dbReference type="SAM" id="SignalP"/>
    </source>
</evidence>
<dbReference type="InterPro" id="IPR012338">
    <property type="entry name" value="Beta-lactam/transpept-like"/>
</dbReference>
<dbReference type="InterPro" id="IPR045155">
    <property type="entry name" value="Beta-lactam_cat"/>
</dbReference>